<dbReference type="PANTHER" id="PTHR10073">
    <property type="entry name" value="DNA MISMATCH REPAIR PROTEIN MLH, PMS, MUTL"/>
    <property type="match status" value="1"/>
</dbReference>
<dbReference type="GO" id="GO:0030983">
    <property type="term" value="F:mismatched DNA binding"/>
    <property type="evidence" value="ECO:0007669"/>
    <property type="project" value="InterPro"/>
</dbReference>
<dbReference type="InterPro" id="IPR037198">
    <property type="entry name" value="MutL_C_sf"/>
</dbReference>
<comment type="similarity">
    <text evidence="1">Belongs to the DNA mismatch repair MutL/HexB family.</text>
</comment>
<dbReference type="Gene3D" id="3.30.230.10">
    <property type="match status" value="1"/>
</dbReference>
<protein>
    <submittedName>
        <fullName evidence="6">Putative dna mismatch repair protein</fullName>
    </submittedName>
</protein>
<evidence type="ECO:0000313" key="6">
    <source>
        <dbReference type="EMBL" id="JAP71517.1"/>
    </source>
</evidence>
<dbReference type="NCBIfam" id="TIGR00585">
    <property type="entry name" value="mutl"/>
    <property type="match status" value="1"/>
</dbReference>
<feature type="region of interest" description="Disordered" evidence="3">
    <location>
        <begin position="575"/>
        <end position="604"/>
    </location>
</feature>
<dbReference type="GO" id="GO:0006298">
    <property type="term" value="P:mismatch repair"/>
    <property type="evidence" value="ECO:0007669"/>
    <property type="project" value="InterPro"/>
</dbReference>
<keyword evidence="2" id="KW-0227">DNA damage</keyword>
<feature type="region of interest" description="Disordered" evidence="3">
    <location>
        <begin position="403"/>
        <end position="453"/>
    </location>
</feature>
<proteinExistence type="evidence at transcript level"/>
<dbReference type="InterPro" id="IPR020568">
    <property type="entry name" value="Ribosomal_Su5_D2-typ_SF"/>
</dbReference>
<organism evidence="6">
    <name type="scientific">Ixodes ricinus</name>
    <name type="common">Common tick</name>
    <name type="synonym">Acarus ricinus</name>
    <dbReference type="NCBI Taxonomy" id="34613"/>
    <lineage>
        <taxon>Eukaryota</taxon>
        <taxon>Metazoa</taxon>
        <taxon>Ecdysozoa</taxon>
        <taxon>Arthropoda</taxon>
        <taxon>Chelicerata</taxon>
        <taxon>Arachnida</taxon>
        <taxon>Acari</taxon>
        <taxon>Parasitiformes</taxon>
        <taxon>Ixodida</taxon>
        <taxon>Ixodoidea</taxon>
        <taxon>Ixodidae</taxon>
        <taxon>Ixodinae</taxon>
        <taxon>Ixodes</taxon>
    </lineage>
</organism>
<dbReference type="GO" id="GO:0016887">
    <property type="term" value="F:ATP hydrolysis activity"/>
    <property type="evidence" value="ECO:0007669"/>
    <property type="project" value="InterPro"/>
</dbReference>
<dbReference type="InterPro" id="IPR002099">
    <property type="entry name" value="MutL/Mlh/PMS"/>
</dbReference>
<dbReference type="InterPro" id="IPR038973">
    <property type="entry name" value="MutL/Mlh/Pms-like"/>
</dbReference>
<name>A0A131XXV8_IXORI</name>
<evidence type="ECO:0000259" key="5">
    <source>
        <dbReference type="SMART" id="SM01340"/>
    </source>
</evidence>
<dbReference type="InterPro" id="IPR014790">
    <property type="entry name" value="MutL_C"/>
</dbReference>
<evidence type="ECO:0000256" key="2">
    <source>
        <dbReference type="ARBA" id="ARBA00022763"/>
    </source>
</evidence>
<feature type="domain" description="DNA mismatch repair protein S5" evidence="5">
    <location>
        <begin position="212"/>
        <end position="343"/>
    </location>
</feature>
<evidence type="ECO:0000259" key="4">
    <source>
        <dbReference type="SMART" id="SM00853"/>
    </source>
</evidence>
<dbReference type="InterPro" id="IPR014721">
    <property type="entry name" value="Ribsml_uS5_D2-typ_fold_subgr"/>
</dbReference>
<dbReference type="Gene3D" id="3.30.1370.100">
    <property type="entry name" value="MutL, C-terminal domain, regulatory subdomain"/>
    <property type="match status" value="1"/>
</dbReference>
<dbReference type="GO" id="GO:0005524">
    <property type="term" value="F:ATP binding"/>
    <property type="evidence" value="ECO:0007669"/>
    <property type="project" value="InterPro"/>
</dbReference>
<dbReference type="Pfam" id="PF13589">
    <property type="entry name" value="HATPase_c_3"/>
    <property type="match status" value="1"/>
</dbReference>
<dbReference type="InterPro" id="IPR042120">
    <property type="entry name" value="MutL_C_dimsub"/>
</dbReference>
<dbReference type="SUPFAM" id="SSF118116">
    <property type="entry name" value="DNA mismatch repair protein MutL"/>
    <property type="match status" value="1"/>
</dbReference>
<dbReference type="GO" id="GO:0140664">
    <property type="term" value="F:ATP-dependent DNA damage sensor activity"/>
    <property type="evidence" value="ECO:0007669"/>
    <property type="project" value="InterPro"/>
</dbReference>
<dbReference type="InterPro" id="IPR013507">
    <property type="entry name" value="DNA_mismatch_S5_2-like"/>
</dbReference>
<dbReference type="Gene3D" id="3.30.565.10">
    <property type="entry name" value="Histidine kinase-like ATPase, C-terminal domain"/>
    <property type="match status" value="1"/>
</dbReference>
<sequence length="1407" mass="155425">MELRALPADVISKLRSGVAIVSIAHCMEEVVLNSLDAGATCVAVRLNLPYHKVQVVDNGHGMSREQLSVCGERYSTSKCRTLSDLENPKFYGYRGEAIASLVEMSGMLQIESRAAGSDESHCKIFTRGHMQELSSSSSKRPSVGTTVTVLDFMFNLPVRRSSVSETIDFEFCLQLLEGLALSHPEVSFTLRDDISGEIRFQAHKSGSVLETFSQLFGKRKAASLKHATLNKKKFAVQAYLSMEGHTTRCLQFAYLNKRLLLKTRIHKLFHNVLKKYVLRYQTQPGLPMSPTKLRNKYPIFVVFVKCLTKTYDITFEPRKTLVEFANWDTVTKAFECLLNGFLREHKIISHSFVLSGDLPFTQKTTPEKAEMQPLTKKIDGDINVDEVPNALLSMKAFRNRHQDVNRSEVDAKTMSEAESMLEDQAENEDPPFISSEGSRRTRTVTSEKSSVEKECASLRQELHLPDAAIMLPPTFSNTSQNRVQLHVSKKSSFINIAHRFRFDRRDKQIQSSNACKNKRQHGGRHCFTRVPGSVTAPGTCSKQKDYVPESMEALAAQSSRILNREDKQIQSSNACKDKRQHGGQHCSTRVPASVTGPGTCSKQKNHVPESMEALAAQSPKILNRQDTQNIPNIRIEPRVPPVYLTVCNPTPLATKLRRKMTKISKETSSTGNISAQGVPRPYFVGQQELAPNPESGIVSKLATTAPTYPCTTESFLNAAQDVFAKEIETHACPAATETFVIPSKISRLERQEDAQELISGSRPHKEMVSQAGQVQTSQPFVTTQEFDVSHLQQSIEAEDGTLGSVGDPRSCSVIQLGADSHHDSSASASEDEVAVAGRTLLHFESEDWSAESCSAVQDQGLHSHFSKEVCSVIQCGQSLKETPAINTAQSFLQCNTLELTSFNSKNWVVAGHNIQSDGSSRGGVYGSTKTTGSYKSEQKLSLEASKIVGNCLISLLDEQSLENMETEEKLEGLTQVSPVSAGELDTVRSKEELQSEVSDKKCLHQEDECGGAYEEIECVEGIQHKEEHGTMYAGNWMAWVDVTSGQTMYINVTSGNSAFAPLPCFKEDHQGARELPILDMTLRALPGPSLLHFPPRPLAERAQFGSSPDAKHADVVDLVKVWNNPTFTRCSLQDVLGAVQRGKSTSMTACYGITQSYKFTKEMLSHVKVIGQVDAKFIACLMPVCDKGMFQEDSLIVLFDQHAAHERARLEWLLENQYKDGQGSCLKSSSLKPPLSIALDPDVARRAAVCEKELRKLGVHFGAITQQGLVLERLPSCLIERDDSERRCGRPSTIATQAQELLREHTEVLLSTRRSAISLPKVLLDVLSSQACHGAIKFGSVLDLSECRKMLAALSRCSLPFQCAHGRPSLSPVVDLRFLPPDKAPNRPNLAKLQGRIAAPASQVQVP</sequence>
<dbReference type="InterPro" id="IPR042121">
    <property type="entry name" value="MutL_C_regsub"/>
</dbReference>
<dbReference type="SMART" id="SM01340">
    <property type="entry name" value="DNA_mis_repair"/>
    <property type="match status" value="1"/>
</dbReference>
<dbReference type="SUPFAM" id="SSF54211">
    <property type="entry name" value="Ribosomal protein S5 domain 2-like"/>
    <property type="match status" value="1"/>
</dbReference>
<dbReference type="GO" id="GO:0032300">
    <property type="term" value="C:mismatch repair complex"/>
    <property type="evidence" value="ECO:0007669"/>
    <property type="project" value="InterPro"/>
</dbReference>
<dbReference type="EMBL" id="GEFM01004279">
    <property type="protein sequence ID" value="JAP71517.1"/>
    <property type="molecule type" value="mRNA"/>
</dbReference>
<feature type="compositionally biased region" description="Acidic residues" evidence="3">
    <location>
        <begin position="419"/>
        <end position="429"/>
    </location>
</feature>
<evidence type="ECO:0000256" key="1">
    <source>
        <dbReference type="ARBA" id="ARBA00006082"/>
    </source>
</evidence>
<feature type="compositionally biased region" description="Basic and acidic residues" evidence="3">
    <location>
        <begin position="403"/>
        <end position="415"/>
    </location>
</feature>
<dbReference type="Pfam" id="PF08676">
    <property type="entry name" value="MutL_C"/>
    <property type="match status" value="1"/>
</dbReference>
<dbReference type="SMART" id="SM00853">
    <property type="entry name" value="MutL_C"/>
    <property type="match status" value="1"/>
</dbReference>
<reference evidence="6" key="1">
    <citation type="submission" date="2016-02" db="EMBL/GenBank/DDBJ databases">
        <title>RNAseq analyses of the midgut from blood- or serum-fed Ixodes ricinus ticks.</title>
        <authorList>
            <person name="Perner J."/>
            <person name="Provaznik J."/>
            <person name="Schrenkova J."/>
            <person name="Urbanova V."/>
            <person name="Ribeiro J.M."/>
            <person name="Kopacek P."/>
        </authorList>
    </citation>
    <scope>NUCLEOTIDE SEQUENCE</scope>
    <source>
        <tissue evidence="6">Gut</tissue>
    </source>
</reference>
<accession>A0A131XXV8</accession>
<dbReference type="Gene3D" id="3.30.1540.20">
    <property type="entry name" value="MutL, C-terminal domain, dimerisation subdomain"/>
    <property type="match status" value="1"/>
</dbReference>
<evidence type="ECO:0000256" key="3">
    <source>
        <dbReference type="SAM" id="MobiDB-lite"/>
    </source>
</evidence>
<dbReference type="SUPFAM" id="SSF55874">
    <property type="entry name" value="ATPase domain of HSP90 chaperone/DNA topoisomerase II/histidine kinase"/>
    <property type="match status" value="1"/>
</dbReference>
<dbReference type="PANTHER" id="PTHR10073:SF47">
    <property type="entry name" value="DNA MISMATCH REPAIR PROTEIN MLH3"/>
    <property type="match status" value="1"/>
</dbReference>
<feature type="domain" description="MutL C-terminal dimerisation" evidence="4">
    <location>
        <begin position="1169"/>
        <end position="1342"/>
    </location>
</feature>
<dbReference type="InterPro" id="IPR036890">
    <property type="entry name" value="HATPase_C_sf"/>
</dbReference>